<evidence type="ECO:0000313" key="16">
    <source>
        <dbReference type="Proteomes" id="UP000423396"/>
    </source>
</evidence>
<dbReference type="PROSITE" id="PS51918">
    <property type="entry name" value="RADICAL_SAM"/>
    <property type="match status" value="1"/>
</dbReference>
<dbReference type="SFLD" id="SFLDG01061">
    <property type="entry name" value="methylthiotransferase"/>
    <property type="match status" value="1"/>
</dbReference>
<dbReference type="GO" id="GO:0051539">
    <property type="term" value="F:4 iron, 4 sulfur cluster binding"/>
    <property type="evidence" value="ECO:0007669"/>
    <property type="project" value="UniProtKB-UniRule"/>
</dbReference>
<dbReference type="GO" id="GO:0035598">
    <property type="term" value="F:tRNA (N(6)-L-threonylcarbamoyladenosine(37)-C(2))-methylthiotransferase activity"/>
    <property type="evidence" value="ECO:0007669"/>
    <property type="project" value="UniProtKB-UniRule"/>
</dbReference>
<feature type="domain" description="TRAM" evidence="12">
    <location>
        <begin position="359"/>
        <end position="419"/>
    </location>
</feature>
<keyword evidence="6 11" id="KW-0819">tRNA processing</keyword>
<organism evidence="15 16">
    <name type="scientific">Stygiolobus azoricus</name>
    <dbReference type="NCBI Taxonomy" id="41675"/>
    <lineage>
        <taxon>Archaea</taxon>
        <taxon>Thermoproteota</taxon>
        <taxon>Thermoprotei</taxon>
        <taxon>Sulfolobales</taxon>
        <taxon>Sulfolobaceae</taxon>
        <taxon>Stygiolobus</taxon>
    </lineage>
</organism>
<evidence type="ECO:0000256" key="6">
    <source>
        <dbReference type="ARBA" id="ARBA00022694"/>
    </source>
</evidence>
<evidence type="ECO:0000256" key="9">
    <source>
        <dbReference type="ARBA" id="ARBA00023014"/>
    </source>
</evidence>
<evidence type="ECO:0000256" key="1">
    <source>
        <dbReference type="ARBA" id="ARBA00002399"/>
    </source>
</evidence>
<comment type="similarity">
    <text evidence="2 11">Belongs to the methylthiotransferase family. CDKAL1 subfamily.</text>
</comment>
<evidence type="ECO:0000259" key="13">
    <source>
        <dbReference type="PROSITE" id="PS51449"/>
    </source>
</evidence>
<dbReference type="SMART" id="SM00729">
    <property type="entry name" value="Elp3"/>
    <property type="match status" value="1"/>
</dbReference>
<dbReference type="InterPro" id="IPR038135">
    <property type="entry name" value="Methylthiotransferase_N_sf"/>
</dbReference>
<dbReference type="PROSITE" id="PS51449">
    <property type="entry name" value="MTTASE_N"/>
    <property type="match status" value="1"/>
</dbReference>
<reference evidence="15 16" key="1">
    <citation type="submission" date="2019-10" db="EMBL/GenBank/DDBJ databases">
        <title>Genome Sequences from Six Type Strain Members of the Archaeal Family Sulfolobaceae: Acidianus ambivalens, Acidianus infernus, Metallosphaera prunae, Stygiolobus azoricus, Sulfolobus metallicus, and Sulfurisphaera ohwakuensis.</title>
        <authorList>
            <person name="Counts J.A."/>
            <person name="Kelly R.M."/>
        </authorList>
    </citation>
    <scope>NUCLEOTIDE SEQUENCE [LARGE SCALE GENOMIC DNA]</scope>
    <source>
        <strain evidence="15 16">FC6</strain>
    </source>
</reference>
<dbReference type="FunFam" id="3.80.30.20:FF:000002">
    <property type="entry name" value="threonylcarbamoyladenosine tRNA methylthiotransferase isoform X2"/>
    <property type="match status" value="1"/>
</dbReference>
<dbReference type="KEGG" id="sazo:D1868_10285"/>
<accession>A0A650CR83</accession>
<proteinExistence type="inferred from homology"/>
<evidence type="ECO:0000259" key="12">
    <source>
        <dbReference type="PROSITE" id="PS50926"/>
    </source>
</evidence>
<keyword evidence="5 11" id="KW-0949">S-adenosyl-L-methionine</keyword>
<dbReference type="InterPro" id="IPR013848">
    <property type="entry name" value="Methylthiotransferase_N"/>
</dbReference>
<keyword evidence="3 11" id="KW-0004">4Fe-4S</keyword>
<dbReference type="InterPro" id="IPR005839">
    <property type="entry name" value="Methylthiotransferase"/>
</dbReference>
<keyword evidence="7 11" id="KW-0479">Metal-binding</keyword>
<evidence type="ECO:0000256" key="5">
    <source>
        <dbReference type="ARBA" id="ARBA00022691"/>
    </source>
</evidence>
<dbReference type="InterPro" id="IPR006638">
    <property type="entry name" value="Elp3/MiaA/NifB-like_rSAM"/>
</dbReference>
<dbReference type="Proteomes" id="UP000423396">
    <property type="component" value="Chromosome"/>
</dbReference>
<dbReference type="Pfam" id="PF01938">
    <property type="entry name" value="TRAM"/>
    <property type="match status" value="1"/>
</dbReference>
<dbReference type="Gene3D" id="3.40.50.12160">
    <property type="entry name" value="Methylthiotransferase, N-terminal domain"/>
    <property type="match status" value="1"/>
</dbReference>
<evidence type="ECO:0000256" key="3">
    <source>
        <dbReference type="ARBA" id="ARBA00022485"/>
    </source>
</evidence>
<sequence length="426" mass="47893">MKVYIETYGCALNKGDSYIMMTLLRERGHEIVKELDEADTIILNTCAVRLETEERMKQRIKELKKLNKKLIVAGCFAGAEPAAVISLAPEASLIGPQSVEKVVEVVESDEKKIILEGEKPLITPKVFEGKIAIIPIADGCAGDCNFCITKLARRKLRSYPPHLIVSAVEEAVRKGAVEIELAAQDSAAYGLDLGGIKLSDLVNKVVDVEGDFMIRIGMMTPELAMRDLDGLIEVLKNKKVFKFVHLPVQSGDDNVLKLMNRKYTVEEYKELVREIRKKIPMVNITTDIIIGHPGEDEEAFKNTLELMKELKFERIHLAMYSIRPNTRSASMKQVPDQIKKIRMQIANKLYEELAYEIHNEYVGSVSKVITTELGRKGSVIGRTLNYIPVVIRDEVELGKWVEVEITEASFFDLRGRLVSLPVQATH</sequence>
<dbReference type="Gene3D" id="3.80.30.20">
    <property type="entry name" value="tm_1862 like domain"/>
    <property type="match status" value="1"/>
</dbReference>
<dbReference type="SFLD" id="SFLDS00029">
    <property type="entry name" value="Radical_SAM"/>
    <property type="match status" value="1"/>
</dbReference>
<evidence type="ECO:0000256" key="7">
    <source>
        <dbReference type="ARBA" id="ARBA00022723"/>
    </source>
</evidence>
<dbReference type="SFLD" id="SFLDG01082">
    <property type="entry name" value="B12-binding_domain_containing"/>
    <property type="match status" value="1"/>
</dbReference>
<protein>
    <recommendedName>
        <fullName evidence="11">tRNA-t(6)A37 methylthiotransferase</fullName>
        <ecNumber evidence="11">2.8.4.5</ecNumber>
    </recommendedName>
</protein>
<dbReference type="FunFam" id="3.40.50.12160:FF:000003">
    <property type="entry name" value="CDK5 regulatory subunit-associated protein 1"/>
    <property type="match status" value="1"/>
</dbReference>
<dbReference type="AlphaFoldDB" id="A0A650CR83"/>
<keyword evidence="9 11" id="KW-0411">Iron-sulfur</keyword>
<dbReference type="InterPro" id="IPR007197">
    <property type="entry name" value="rSAM"/>
</dbReference>
<dbReference type="EC" id="2.8.4.5" evidence="11"/>
<dbReference type="InterPro" id="IPR002792">
    <property type="entry name" value="TRAM_dom"/>
</dbReference>
<dbReference type="SUPFAM" id="SSF102114">
    <property type="entry name" value="Radical SAM enzymes"/>
    <property type="match status" value="1"/>
</dbReference>
<dbReference type="PROSITE" id="PS50926">
    <property type="entry name" value="TRAM"/>
    <property type="match status" value="1"/>
</dbReference>
<keyword evidence="16" id="KW-1185">Reference proteome</keyword>
<dbReference type="PANTHER" id="PTHR11918">
    <property type="entry name" value="RADICAL SAM PROTEINS"/>
    <property type="match status" value="1"/>
</dbReference>
<dbReference type="PANTHER" id="PTHR11918:SF45">
    <property type="entry name" value="THREONYLCARBAMOYLADENOSINE TRNA METHYLTHIOTRANSFERASE"/>
    <property type="match status" value="1"/>
</dbReference>
<feature type="domain" description="Radical SAM core" evidence="14">
    <location>
        <begin position="126"/>
        <end position="356"/>
    </location>
</feature>
<evidence type="ECO:0000259" key="14">
    <source>
        <dbReference type="PROSITE" id="PS51918"/>
    </source>
</evidence>
<dbReference type="GO" id="GO:0046872">
    <property type="term" value="F:metal ion binding"/>
    <property type="evidence" value="ECO:0007669"/>
    <property type="project" value="UniProtKB-UniRule"/>
</dbReference>
<keyword evidence="8 11" id="KW-0408">Iron</keyword>
<dbReference type="Pfam" id="PF04055">
    <property type="entry name" value="Radical_SAM"/>
    <property type="match status" value="1"/>
</dbReference>
<evidence type="ECO:0000313" key="15">
    <source>
        <dbReference type="EMBL" id="QGR20336.1"/>
    </source>
</evidence>
<dbReference type="InterPro" id="IPR006466">
    <property type="entry name" value="MiaB-like_arc_euk"/>
</dbReference>
<evidence type="ECO:0000256" key="8">
    <source>
        <dbReference type="ARBA" id="ARBA00023004"/>
    </source>
</evidence>
<feature type="domain" description="MTTase N-terminal" evidence="13">
    <location>
        <begin position="1"/>
        <end position="111"/>
    </location>
</feature>
<comment type="catalytic activity">
    <reaction evidence="10 11">
        <text>N(6)-L-threonylcarbamoyladenosine(37) in tRNA + (sulfur carrier)-SH + AH2 + 2 S-adenosyl-L-methionine = 2-methylsulfanyl-N(6)-L-threonylcarbamoyladenosine(37) in tRNA + (sulfur carrier)-H + 5'-deoxyadenosine + L-methionine + A + S-adenosyl-L-homocysteine + 2 H(+)</text>
        <dbReference type="Rhea" id="RHEA:37075"/>
        <dbReference type="Rhea" id="RHEA-COMP:10163"/>
        <dbReference type="Rhea" id="RHEA-COMP:11092"/>
        <dbReference type="Rhea" id="RHEA-COMP:14737"/>
        <dbReference type="Rhea" id="RHEA-COMP:14739"/>
        <dbReference type="ChEBI" id="CHEBI:13193"/>
        <dbReference type="ChEBI" id="CHEBI:15378"/>
        <dbReference type="ChEBI" id="CHEBI:17319"/>
        <dbReference type="ChEBI" id="CHEBI:17499"/>
        <dbReference type="ChEBI" id="CHEBI:29917"/>
        <dbReference type="ChEBI" id="CHEBI:57844"/>
        <dbReference type="ChEBI" id="CHEBI:57856"/>
        <dbReference type="ChEBI" id="CHEBI:59789"/>
        <dbReference type="ChEBI" id="CHEBI:64428"/>
        <dbReference type="ChEBI" id="CHEBI:74418"/>
        <dbReference type="ChEBI" id="CHEBI:74420"/>
        <dbReference type="EC" id="2.8.4.5"/>
    </reaction>
</comment>
<comment type="cofactor">
    <cofactor evidence="11">
        <name>[4Fe-4S] cluster</name>
        <dbReference type="ChEBI" id="CHEBI:49883"/>
    </cofactor>
    <text evidence="11">Binds 1 or 2 [4Fe-4S] cluster. One cluster is coordinated with 3 cysteines and an exchangeable S-adenosyl-L-methionine.</text>
</comment>
<evidence type="ECO:0000256" key="4">
    <source>
        <dbReference type="ARBA" id="ARBA00022679"/>
    </source>
</evidence>
<evidence type="ECO:0000256" key="10">
    <source>
        <dbReference type="ARBA" id="ARBA00051661"/>
    </source>
</evidence>
<dbReference type="Pfam" id="PF00919">
    <property type="entry name" value="UPF0004"/>
    <property type="match status" value="1"/>
</dbReference>
<dbReference type="InterPro" id="IPR023404">
    <property type="entry name" value="rSAM_horseshoe"/>
</dbReference>
<dbReference type="InterPro" id="IPR058240">
    <property type="entry name" value="rSAM_sf"/>
</dbReference>
<evidence type="ECO:0000256" key="2">
    <source>
        <dbReference type="ARBA" id="ARBA00008616"/>
    </source>
</evidence>
<keyword evidence="4 11" id="KW-0808">Transferase</keyword>
<gene>
    <name evidence="15" type="ORF">D1868_10285</name>
</gene>
<dbReference type="NCBIfam" id="TIGR01578">
    <property type="entry name" value="MiaB-like-B"/>
    <property type="match status" value="1"/>
</dbReference>
<dbReference type="EMBL" id="CP045483">
    <property type="protein sequence ID" value="QGR20336.1"/>
    <property type="molecule type" value="Genomic_DNA"/>
</dbReference>
<name>A0A650CR83_9CREN</name>
<dbReference type="OrthoDB" id="372134at2157"/>
<evidence type="ECO:0000256" key="11">
    <source>
        <dbReference type="RuleBase" id="RU368081"/>
    </source>
</evidence>
<dbReference type="CDD" id="cd01335">
    <property type="entry name" value="Radical_SAM"/>
    <property type="match status" value="1"/>
</dbReference>
<comment type="function">
    <text evidence="1 11">Catalyzes the methylthiolation of N6-threonylcarbamoyladenosine (t(6)A), leading to the formation of 2-methylthio-N6-threonylcarbamoyladenosine (ms(2)t(6)A) at position 37 in tRNAs that read codons beginning with adenine.</text>
</comment>
<dbReference type="NCBIfam" id="TIGR00089">
    <property type="entry name" value="MiaB/RimO family radical SAM methylthiotransferase"/>
    <property type="match status" value="1"/>
</dbReference>